<gene>
    <name evidence="2" type="ORF">RJ641_012539</name>
</gene>
<organism evidence="2 3">
    <name type="scientific">Dillenia turbinata</name>
    <dbReference type="NCBI Taxonomy" id="194707"/>
    <lineage>
        <taxon>Eukaryota</taxon>
        <taxon>Viridiplantae</taxon>
        <taxon>Streptophyta</taxon>
        <taxon>Embryophyta</taxon>
        <taxon>Tracheophyta</taxon>
        <taxon>Spermatophyta</taxon>
        <taxon>Magnoliopsida</taxon>
        <taxon>eudicotyledons</taxon>
        <taxon>Gunneridae</taxon>
        <taxon>Pentapetalae</taxon>
        <taxon>Dilleniales</taxon>
        <taxon>Dilleniaceae</taxon>
        <taxon>Dillenia</taxon>
    </lineage>
</organism>
<name>A0AAN8V797_9MAGN</name>
<accession>A0AAN8V797</accession>
<sequence>TATAAKPLSNLPHQLSVLEDSEILHQYPQEQKREQSLLFVIGFFLDAIPWYIGVFLPLFTRVYYQEKLRFIAFTVAVSHRFLYFLCTN</sequence>
<proteinExistence type="predicted"/>
<dbReference type="InterPro" id="IPR044804">
    <property type="entry name" value="Ribosomal_eL20z-like"/>
</dbReference>
<comment type="caution">
    <text evidence="2">The sequence shown here is derived from an EMBL/GenBank/DDBJ whole genome shotgun (WGS) entry which is preliminary data.</text>
</comment>
<feature type="non-terminal residue" evidence="2">
    <location>
        <position position="1"/>
    </location>
</feature>
<dbReference type="PANTHER" id="PTHR46631">
    <property type="entry name" value="60S RIBOSOMAL PROTEIN L18A-LIKE"/>
    <property type="match status" value="1"/>
</dbReference>
<evidence type="ECO:0000313" key="3">
    <source>
        <dbReference type="Proteomes" id="UP001370490"/>
    </source>
</evidence>
<dbReference type="Proteomes" id="UP001370490">
    <property type="component" value="Unassembled WGS sequence"/>
</dbReference>
<keyword evidence="1" id="KW-0812">Transmembrane</keyword>
<keyword evidence="1" id="KW-1133">Transmembrane helix</keyword>
<dbReference type="AlphaFoldDB" id="A0AAN8V797"/>
<keyword evidence="1" id="KW-0472">Membrane</keyword>
<reference evidence="2 3" key="1">
    <citation type="submission" date="2023-12" db="EMBL/GenBank/DDBJ databases">
        <title>A high-quality genome assembly for Dillenia turbinata (Dilleniales).</title>
        <authorList>
            <person name="Chanderbali A."/>
        </authorList>
    </citation>
    <scope>NUCLEOTIDE SEQUENCE [LARGE SCALE GENOMIC DNA]</scope>
    <source>
        <strain evidence="2">LSX21</strain>
        <tissue evidence="2">Leaf</tissue>
    </source>
</reference>
<keyword evidence="3" id="KW-1185">Reference proteome</keyword>
<dbReference type="EMBL" id="JBAMMX010000019">
    <property type="protein sequence ID" value="KAK6922032.1"/>
    <property type="molecule type" value="Genomic_DNA"/>
</dbReference>
<dbReference type="PANTHER" id="PTHR46631:SF4">
    <property type="entry name" value="OS06G0359400 PROTEIN"/>
    <property type="match status" value="1"/>
</dbReference>
<evidence type="ECO:0000256" key="1">
    <source>
        <dbReference type="SAM" id="Phobius"/>
    </source>
</evidence>
<protein>
    <submittedName>
        <fullName evidence="2">Uncharacterized protein</fullName>
    </submittedName>
</protein>
<evidence type="ECO:0000313" key="2">
    <source>
        <dbReference type="EMBL" id="KAK6922032.1"/>
    </source>
</evidence>
<feature type="transmembrane region" description="Helical" evidence="1">
    <location>
        <begin position="37"/>
        <end position="56"/>
    </location>
</feature>